<dbReference type="Proteomes" id="UP000617145">
    <property type="component" value="Unassembled WGS sequence"/>
</dbReference>
<proteinExistence type="predicted"/>
<organism evidence="1 2">
    <name type="scientific">Salipiger pallidus</name>
    <dbReference type="NCBI Taxonomy" id="1775170"/>
    <lineage>
        <taxon>Bacteria</taxon>
        <taxon>Pseudomonadati</taxon>
        <taxon>Pseudomonadota</taxon>
        <taxon>Alphaproteobacteria</taxon>
        <taxon>Rhodobacterales</taxon>
        <taxon>Roseobacteraceae</taxon>
        <taxon>Salipiger</taxon>
    </lineage>
</organism>
<reference evidence="1" key="1">
    <citation type="journal article" date="2014" name="Int. J. Syst. Evol. Microbiol.">
        <title>Complete genome sequence of Corynebacterium casei LMG S-19264T (=DSM 44701T), isolated from a smear-ripened cheese.</title>
        <authorList>
            <consortium name="US DOE Joint Genome Institute (JGI-PGF)"/>
            <person name="Walter F."/>
            <person name="Albersmeier A."/>
            <person name="Kalinowski J."/>
            <person name="Ruckert C."/>
        </authorList>
    </citation>
    <scope>NUCLEOTIDE SEQUENCE</scope>
    <source>
        <strain evidence="1">CGMCC 1.15762</strain>
    </source>
</reference>
<evidence type="ECO:0000313" key="2">
    <source>
        <dbReference type="Proteomes" id="UP000617145"/>
    </source>
</evidence>
<reference evidence="1" key="2">
    <citation type="submission" date="2020-09" db="EMBL/GenBank/DDBJ databases">
        <authorList>
            <person name="Sun Q."/>
            <person name="Zhou Y."/>
        </authorList>
    </citation>
    <scope>NUCLEOTIDE SEQUENCE</scope>
    <source>
        <strain evidence="1">CGMCC 1.15762</strain>
    </source>
</reference>
<dbReference type="AlphaFoldDB" id="A0A8J2ZKR0"/>
<comment type="caution">
    <text evidence="1">The sequence shown here is derived from an EMBL/GenBank/DDBJ whole genome shotgun (WGS) entry which is preliminary data.</text>
</comment>
<name>A0A8J2ZKR0_9RHOB</name>
<keyword evidence="2" id="KW-1185">Reference proteome</keyword>
<evidence type="ECO:0000313" key="1">
    <source>
        <dbReference type="EMBL" id="GGG76485.1"/>
    </source>
</evidence>
<protein>
    <submittedName>
        <fullName evidence="1">Uncharacterized protein</fullName>
    </submittedName>
</protein>
<gene>
    <name evidence="1" type="ORF">GCM10011415_26520</name>
</gene>
<sequence>MKGTVQTAKVVDAYREKCVGNPAEFPGWTEMLLDLRNKRVGLLVGNSITPADLIESTDRPLKMPIESLSASGNALVVQPEAEALTSEIDSLLPS</sequence>
<accession>A0A8J2ZKR0</accession>
<dbReference type="EMBL" id="BMJV01000005">
    <property type="protein sequence ID" value="GGG76485.1"/>
    <property type="molecule type" value="Genomic_DNA"/>
</dbReference>
<dbReference type="RefSeq" id="WP_188790704.1">
    <property type="nucleotide sequence ID" value="NZ_BMJV01000005.1"/>
</dbReference>